<reference evidence="1" key="1">
    <citation type="journal article" date="2015" name="Nature">
        <title>Complex archaea that bridge the gap between prokaryotes and eukaryotes.</title>
        <authorList>
            <person name="Spang A."/>
            <person name="Saw J.H."/>
            <person name="Jorgensen S.L."/>
            <person name="Zaremba-Niedzwiedzka K."/>
            <person name="Martijn J."/>
            <person name="Lind A.E."/>
            <person name="van Eijk R."/>
            <person name="Schleper C."/>
            <person name="Guy L."/>
            <person name="Ettema T.J."/>
        </authorList>
    </citation>
    <scope>NUCLEOTIDE SEQUENCE</scope>
</reference>
<sequence>MRLEDNRMYQNQIFDIIVKRALAGERAPQTGEYKSLPPIIKVLAKQGRIKVEVYAHNWRVIEILKGSNAGVRTKEPSGPGAPYLVY</sequence>
<dbReference type="EMBL" id="LAZR01018597">
    <property type="protein sequence ID" value="KKL95774.1"/>
    <property type="molecule type" value="Genomic_DNA"/>
</dbReference>
<name>A0A0F9GAA0_9ZZZZ</name>
<gene>
    <name evidence="1" type="ORF">LCGC14_1851170</name>
</gene>
<protein>
    <submittedName>
        <fullName evidence="1">Uncharacterized protein</fullName>
    </submittedName>
</protein>
<accession>A0A0F9GAA0</accession>
<dbReference type="AlphaFoldDB" id="A0A0F9GAA0"/>
<evidence type="ECO:0000313" key="1">
    <source>
        <dbReference type="EMBL" id="KKL95774.1"/>
    </source>
</evidence>
<comment type="caution">
    <text evidence="1">The sequence shown here is derived from an EMBL/GenBank/DDBJ whole genome shotgun (WGS) entry which is preliminary data.</text>
</comment>
<proteinExistence type="predicted"/>
<organism evidence="1">
    <name type="scientific">marine sediment metagenome</name>
    <dbReference type="NCBI Taxonomy" id="412755"/>
    <lineage>
        <taxon>unclassified sequences</taxon>
        <taxon>metagenomes</taxon>
        <taxon>ecological metagenomes</taxon>
    </lineage>
</organism>